<keyword evidence="2" id="KW-0547">Nucleotide-binding</keyword>
<evidence type="ECO:0000313" key="3">
    <source>
        <dbReference type="EMBL" id="PSF36813.1"/>
    </source>
</evidence>
<name>A0A2T1LXH7_9CHRO</name>
<dbReference type="AlphaFoldDB" id="A0A2T1LXH7"/>
<sequence>MIDREQVRKIALLARLDITSEEEEQFATQLSSILEYAEQLSELDTTDVPPTTRAIELSNITRSDTTFPYGSREALLKESPEPEGEFFKVPQILSTDEA</sequence>
<dbReference type="GO" id="GO:0005524">
    <property type="term" value="F:ATP binding"/>
    <property type="evidence" value="ECO:0007669"/>
    <property type="project" value="UniProtKB-KW"/>
</dbReference>
<dbReference type="EMBL" id="PXOH01000012">
    <property type="protein sequence ID" value="PSF36813.1"/>
    <property type="molecule type" value="Genomic_DNA"/>
</dbReference>
<proteinExistence type="inferred from homology"/>
<dbReference type="GO" id="GO:0050567">
    <property type="term" value="F:glutaminyl-tRNA synthase (glutamine-hydrolyzing) activity"/>
    <property type="evidence" value="ECO:0007669"/>
    <property type="project" value="UniProtKB-UniRule"/>
</dbReference>
<dbReference type="PANTHER" id="PTHR15004:SF0">
    <property type="entry name" value="GLUTAMYL-TRNA(GLN) AMIDOTRANSFERASE SUBUNIT C, MITOCHONDRIAL"/>
    <property type="match status" value="1"/>
</dbReference>
<dbReference type="RefSeq" id="WP_106457244.1">
    <property type="nucleotide sequence ID" value="NZ_PXOH01000012.1"/>
</dbReference>
<keyword evidence="2" id="KW-0436">Ligase</keyword>
<comment type="function">
    <text evidence="2">Allows the formation of correctly charged Asn-tRNA(Asn) or Gln-tRNA(Gln) through the transamidation of misacylated Asp-tRNA(Asn) or Glu-tRNA(Gln) in organisms which lack either or both of asparaginyl-tRNA or glutaminyl-tRNA synthetases. The reaction takes place in the presence of glutamine and ATP through an activated phospho-Asp-tRNA(Asn) or phospho-Glu-tRNA(Gln).</text>
</comment>
<gene>
    <name evidence="2" type="primary">gatC</name>
    <name evidence="3" type="ORF">C7H19_12660</name>
</gene>
<comment type="similarity">
    <text evidence="2">Belongs to the GatC family.</text>
</comment>
<dbReference type="HAMAP" id="MF_00122">
    <property type="entry name" value="GatC"/>
    <property type="match status" value="1"/>
</dbReference>
<dbReference type="Proteomes" id="UP000239001">
    <property type="component" value="Unassembled WGS sequence"/>
</dbReference>
<dbReference type="SUPFAM" id="SSF141000">
    <property type="entry name" value="Glu-tRNAGln amidotransferase C subunit"/>
    <property type="match status" value="1"/>
</dbReference>
<accession>A0A2T1LXH7</accession>
<comment type="catalytic activity">
    <reaction evidence="2">
        <text>L-glutamyl-tRNA(Gln) + L-glutamine + ATP + H2O = L-glutaminyl-tRNA(Gln) + L-glutamate + ADP + phosphate + H(+)</text>
        <dbReference type="Rhea" id="RHEA:17521"/>
        <dbReference type="Rhea" id="RHEA-COMP:9681"/>
        <dbReference type="Rhea" id="RHEA-COMP:9684"/>
        <dbReference type="ChEBI" id="CHEBI:15377"/>
        <dbReference type="ChEBI" id="CHEBI:15378"/>
        <dbReference type="ChEBI" id="CHEBI:29985"/>
        <dbReference type="ChEBI" id="CHEBI:30616"/>
        <dbReference type="ChEBI" id="CHEBI:43474"/>
        <dbReference type="ChEBI" id="CHEBI:58359"/>
        <dbReference type="ChEBI" id="CHEBI:78520"/>
        <dbReference type="ChEBI" id="CHEBI:78521"/>
        <dbReference type="ChEBI" id="CHEBI:456216"/>
    </reaction>
</comment>
<dbReference type="GO" id="GO:0016740">
    <property type="term" value="F:transferase activity"/>
    <property type="evidence" value="ECO:0007669"/>
    <property type="project" value="UniProtKB-KW"/>
</dbReference>
<dbReference type="InterPro" id="IPR003837">
    <property type="entry name" value="GatC"/>
</dbReference>
<protein>
    <recommendedName>
        <fullName evidence="2">Aspartyl/glutamyl-tRNA(Asn/Gln) amidotransferase subunit C</fullName>
        <shortName evidence="2">Asp/Glu-ADT subunit C</shortName>
        <ecNumber evidence="2">6.3.5.-</ecNumber>
    </recommendedName>
</protein>
<comment type="subunit">
    <text evidence="2">Heterotrimer of A, B and C subunits.</text>
</comment>
<dbReference type="Pfam" id="PF02686">
    <property type="entry name" value="GatC"/>
    <property type="match status" value="1"/>
</dbReference>
<evidence type="ECO:0000256" key="2">
    <source>
        <dbReference type="HAMAP-Rule" id="MF_00122"/>
    </source>
</evidence>
<evidence type="ECO:0000256" key="1">
    <source>
        <dbReference type="ARBA" id="ARBA00022917"/>
    </source>
</evidence>
<comment type="catalytic activity">
    <reaction evidence="2">
        <text>L-aspartyl-tRNA(Asn) + L-glutamine + ATP + H2O = L-asparaginyl-tRNA(Asn) + L-glutamate + ADP + phosphate + 2 H(+)</text>
        <dbReference type="Rhea" id="RHEA:14513"/>
        <dbReference type="Rhea" id="RHEA-COMP:9674"/>
        <dbReference type="Rhea" id="RHEA-COMP:9677"/>
        <dbReference type="ChEBI" id="CHEBI:15377"/>
        <dbReference type="ChEBI" id="CHEBI:15378"/>
        <dbReference type="ChEBI" id="CHEBI:29985"/>
        <dbReference type="ChEBI" id="CHEBI:30616"/>
        <dbReference type="ChEBI" id="CHEBI:43474"/>
        <dbReference type="ChEBI" id="CHEBI:58359"/>
        <dbReference type="ChEBI" id="CHEBI:78515"/>
        <dbReference type="ChEBI" id="CHEBI:78516"/>
        <dbReference type="ChEBI" id="CHEBI:456216"/>
    </reaction>
</comment>
<comment type="caution">
    <text evidence="3">The sequence shown here is derived from an EMBL/GenBank/DDBJ whole genome shotgun (WGS) entry which is preliminary data.</text>
</comment>
<dbReference type="Gene3D" id="1.10.20.60">
    <property type="entry name" value="Glu-tRNAGln amidotransferase C subunit, N-terminal domain"/>
    <property type="match status" value="1"/>
</dbReference>
<dbReference type="PANTHER" id="PTHR15004">
    <property type="entry name" value="GLUTAMYL-TRNA(GLN) AMIDOTRANSFERASE SUBUNIT C, MITOCHONDRIAL"/>
    <property type="match status" value="1"/>
</dbReference>
<dbReference type="InterPro" id="IPR036113">
    <property type="entry name" value="Asp/Glu-ADT_sf_sub_c"/>
</dbReference>
<dbReference type="GO" id="GO:0006450">
    <property type="term" value="P:regulation of translational fidelity"/>
    <property type="evidence" value="ECO:0007669"/>
    <property type="project" value="InterPro"/>
</dbReference>
<dbReference type="GO" id="GO:0050566">
    <property type="term" value="F:asparaginyl-tRNA synthase (glutamine-hydrolyzing) activity"/>
    <property type="evidence" value="ECO:0007669"/>
    <property type="project" value="RHEA"/>
</dbReference>
<keyword evidence="1 2" id="KW-0648">Protein biosynthesis</keyword>
<reference evidence="3 4" key="1">
    <citation type="submission" date="2018-03" db="EMBL/GenBank/DDBJ databases">
        <title>The ancient ancestry and fast evolution of plastids.</title>
        <authorList>
            <person name="Moore K.R."/>
            <person name="Magnabosco C."/>
            <person name="Momper L."/>
            <person name="Gold D.A."/>
            <person name="Bosak T."/>
            <person name="Fournier G.P."/>
        </authorList>
    </citation>
    <scope>NUCLEOTIDE SEQUENCE [LARGE SCALE GENOMIC DNA]</scope>
    <source>
        <strain evidence="3 4">CCALA 016</strain>
    </source>
</reference>
<dbReference type="NCBIfam" id="TIGR00135">
    <property type="entry name" value="gatC"/>
    <property type="match status" value="1"/>
</dbReference>
<organism evidence="3 4">
    <name type="scientific">Aphanothece hegewaldii CCALA 016</name>
    <dbReference type="NCBI Taxonomy" id="2107694"/>
    <lineage>
        <taxon>Bacteria</taxon>
        <taxon>Bacillati</taxon>
        <taxon>Cyanobacteriota</taxon>
        <taxon>Cyanophyceae</taxon>
        <taxon>Oscillatoriophycideae</taxon>
        <taxon>Chroococcales</taxon>
        <taxon>Aphanothecaceae</taxon>
        <taxon>Aphanothece</taxon>
    </lineage>
</organism>
<keyword evidence="3" id="KW-0808">Transferase</keyword>
<dbReference type="EC" id="6.3.5.-" evidence="2"/>
<dbReference type="OrthoDB" id="9813938at2"/>
<keyword evidence="2" id="KW-0067">ATP-binding</keyword>
<dbReference type="GO" id="GO:0006412">
    <property type="term" value="P:translation"/>
    <property type="evidence" value="ECO:0007669"/>
    <property type="project" value="UniProtKB-UniRule"/>
</dbReference>
<reference evidence="3 4" key="2">
    <citation type="submission" date="2018-03" db="EMBL/GenBank/DDBJ databases">
        <authorList>
            <person name="Keele B.F."/>
        </authorList>
    </citation>
    <scope>NUCLEOTIDE SEQUENCE [LARGE SCALE GENOMIC DNA]</scope>
    <source>
        <strain evidence="3 4">CCALA 016</strain>
    </source>
</reference>
<evidence type="ECO:0000313" key="4">
    <source>
        <dbReference type="Proteomes" id="UP000239001"/>
    </source>
</evidence>
<dbReference type="GO" id="GO:0070681">
    <property type="term" value="P:glutaminyl-tRNAGln biosynthesis via transamidation"/>
    <property type="evidence" value="ECO:0007669"/>
    <property type="project" value="TreeGrafter"/>
</dbReference>
<keyword evidence="4" id="KW-1185">Reference proteome</keyword>